<evidence type="ECO:0000256" key="1">
    <source>
        <dbReference type="ARBA" id="ARBA00022679"/>
    </source>
</evidence>
<gene>
    <name evidence="4" type="ORF">PZ740_05050</name>
</gene>
<evidence type="ECO:0000313" key="5">
    <source>
        <dbReference type="Proteomes" id="UP001301140"/>
    </source>
</evidence>
<dbReference type="RefSeq" id="WP_327788168.1">
    <property type="nucleotide sequence ID" value="NZ_JARGEQ010000040.1"/>
</dbReference>
<keyword evidence="5" id="KW-1185">Reference proteome</keyword>
<dbReference type="PANTHER" id="PTHR43800">
    <property type="entry name" value="PEPTIDYL-LYSINE N-ACETYLTRANSFERASE YJAB"/>
    <property type="match status" value="1"/>
</dbReference>
<dbReference type="Pfam" id="PF13508">
    <property type="entry name" value="Acetyltransf_7"/>
    <property type="match status" value="1"/>
</dbReference>
<keyword evidence="2 4" id="KW-0012">Acyltransferase</keyword>
<dbReference type="GO" id="GO:0016747">
    <property type="term" value="F:acyltransferase activity, transferring groups other than amino-acyl groups"/>
    <property type="evidence" value="ECO:0007669"/>
    <property type="project" value="InterPro"/>
</dbReference>
<proteinExistence type="predicted"/>
<evidence type="ECO:0000256" key="2">
    <source>
        <dbReference type="ARBA" id="ARBA00023315"/>
    </source>
</evidence>
<evidence type="ECO:0000313" key="4">
    <source>
        <dbReference type="EMBL" id="MDF1585753.1"/>
    </source>
</evidence>
<dbReference type="InterPro" id="IPR000182">
    <property type="entry name" value="GNAT_dom"/>
</dbReference>
<feature type="domain" description="N-acetyltransferase" evidence="3">
    <location>
        <begin position="1"/>
        <end position="143"/>
    </location>
</feature>
<keyword evidence="1 4" id="KW-0808">Transferase</keyword>
<dbReference type="EC" id="2.3.1.-" evidence="4"/>
<dbReference type="EMBL" id="JARGEQ010000040">
    <property type="protein sequence ID" value="MDF1585753.1"/>
    <property type="molecule type" value="Genomic_DNA"/>
</dbReference>
<organism evidence="4 5">
    <name type="scientific">Marinimicrococcus flavescens</name>
    <dbReference type="NCBI Taxonomy" id="3031815"/>
    <lineage>
        <taxon>Bacteria</taxon>
        <taxon>Pseudomonadati</taxon>
        <taxon>Pseudomonadota</taxon>
        <taxon>Alphaproteobacteria</taxon>
        <taxon>Geminicoccales</taxon>
        <taxon>Geminicoccaceae</taxon>
        <taxon>Marinimicrococcus</taxon>
    </lineage>
</organism>
<dbReference type="PANTHER" id="PTHR43800:SF1">
    <property type="entry name" value="PEPTIDYL-LYSINE N-ACETYLTRANSFERASE YJAB"/>
    <property type="match status" value="1"/>
</dbReference>
<sequence length="143" mass="16339">MFIRRYRPVDRDRVIGIWLAASRVGHPFVGEAVLREQQEKVRDVYLPMAENWVAEVEGRIEGFIGLLDDFVGGLFVDPRRHGQGIGRSLLQHAATRHGRLTVSVYEANTEALAFYRRCGFLETSRKPRDAEGRPFAIITMRQA</sequence>
<dbReference type="InterPro" id="IPR016181">
    <property type="entry name" value="Acyl_CoA_acyltransferase"/>
</dbReference>
<name>A0AAP3UY59_9PROT</name>
<dbReference type="CDD" id="cd04301">
    <property type="entry name" value="NAT_SF"/>
    <property type="match status" value="1"/>
</dbReference>
<dbReference type="PROSITE" id="PS51186">
    <property type="entry name" value="GNAT"/>
    <property type="match status" value="1"/>
</dbReference>
<dbReference type="AlphaFoldDB" id="A0AAP3UY59"/>
<dbReference type="SUPFAM" id="SSF55729">
    <property type="entry name" value="Acyl-CoA N-acyltransferases (Nat)"/>
    <property type="match status" value="1"/>
</dbReference>
<accession>A0AAP3UY59</accession>
<protein>
    <submittedName>
        <fullName evidence="4">GNAT family N-acetyltransferase</fullName>
        <ecNumber evidence="4">2.3.1.-</ecNumber>
    </submittedName>
</protein>
<comment type="caution">
    <text evidence="4">The sequence shown here is derived from an EMBL/GenBank/DDBJ whole genome shotgun (WGS) entry which is preliminary data.</text>
</comment>
<dbReference type="Gene3D" id="3.40.630.30">
    <property type="match status" value="1"/>
</dbReference>
<reference evidence="4 5" key="1">
    <citation type="submission" date="2023-03" db="EMBL/GenBank/DDBJ databases">
        <title>YIM 152171 draft genome.</title>
        <authorList>
            <person name="Yang Z."/>
        </authorList>
    </citation>
    <scope>NUCLEOTIDE SEQUENCE [LARGE SCALE GENOMIC DNA]</scope>
    <source>
        <strain evidence="4 5">YIM 152171</strain>
    </source>
</reference>
<dbReference type="Proteomes" id="UP001301140">
    <property type="component" value="Unassembled WGS sequence"/>
</dbReference>
<evidence type="ECO:0000259" key="3">
    <source>
        <dbReference type="PROSITE" id="PS51186"/>
    </source>
</evidence>